<dbReference type="EMBL" id="JAZAVJ010000392">
    <property type="protein sequence ID" value="KAK7398012.1"/>
    <property type="molecule type" value="Genomic_DNA"/>
</dbReference>
<proteinExistence type="inferred from homology"/>
<dbReference type="Gene3D" id="3.30.465.10">
    <property type="match status" value="1"/>
</dbReference>
<dbReference type="PROSITE" id="PS51387">
    <property type="entry name" value="FAD_PCMH"/>
    <property type="match status" value="1"/>
</dbReference>
<evidence type="ECO:0000313" key="8">
    <source>
        <dbReference type="Proteomes" id="UP001498476"/>
    </source>
</evidence>
<feature type="signal peptide" evidence="5">
    <location>
        <begin position="1"/>
        <end position="21"/>
    </location>
</feature>
<dbReference type="InterPro" id="IPR016169">
    <property type="entry name" value="FAD-bd_PCMH_sub2"/>
</dbReference>
<dbReference type="PANTHER" id="PTHR42973:SF34">
    <property type="entry name" value="FAD BINDING DOMAIN PROTEIN (AFU_ORTHOLOGUE AFUA_3G02770)"/>
    <property type="match status" value="1"/>
</dbReference>
<dbReference type="InterPro" id="IPR006094">
    <property type="entry name" value="Oxid_FAD_bind_N"/>
</dbReference>
<dbReference type="Gene3D" id="3.40.462.20">
    <property type="match status" value="1"/>
</dbReference>
<evidence type="ECO:0000256" key="2">
    <source>
        <dbReference type="ARBA" id="ARBA00022630"/>
    </source>
</evidence>
<gene>
    <name evidence="7" type="ORF">QQX98_012620</name>
</gene>
<dbReference type="PANTHER" id="PTHR42973">
    <property type="entry name" value="BINDING OXIDOREDUCTASE, PUTATIVE (AFU_ORTHOLOGUE AFUA_1G17690)-RELATED"/>
    <property type="match status" value="1"/>
</dbReference>
<feature type="domain" description="FAD-binding PCMH-type" evidence="6">
    <location>
        <begin position="99"/>
        <end position="270"/>
    </location>
</feature>
<evidence type="ECO:0000256" key="1">
    <source>
        <dbReference type="ARBA" id="ARBA00005466"/>
    </source>
</evidence>
<feature type="chain" id="PRO_5045358684" description="FAD-binding PCMH-type domain-containing protein" evidence="5">
    <location>
        <begin position="22"/>
        <end position="639"/>
    </location>
</feature>
<dbReference type="SUPFAM" id="SSF56176">
    <property type="entry name" value="FAD-binding/transporter-associated domain-like"/>
    <property type="match status" value="1"/>
</dbReference>
<dbReference type="InterPro" id="IPR036318">
    <property type="entry name" value="FAD-bd_PCMH-like_sf"/>
</dbReference>
<evidence type="ECO:0000256" key="5">
    <source>
        <dbReference type="SAM" id="SignalP"/>
    </source>
</evidence>
<keyword evidence="4" id="KW-0560">Oxidoreductase</keyword>
<dbReference type="Pfam" id="PF08031">
    <property type="entry name" value="BBE"/>
    <property type="match status" value="1"/>
</dbReference>
<dbReference type="InterPro" id="IPR016166">
    <property type="entry name" value="FAD-bd_PCMH"/>
</dbReference>
<protein>
    <recommendedName>
        <fullName evidence="6">FAD-binding PCMH-type domain-containing protein</fullName>
    </recommendedName>
</protein>
<evidence type="ECO:0000256" key="4">
    <source>
        <dbReference type="ARBA" id="ARBA00023002"/>
    </source>
</evidence>
<evidence type="ECO:0000256" key="3">
    <source>
        <dbReference type="ARBA" id="ARBA00022827"/>
    </source>
</evidence>
<evidence type="ECO:0000313" key="7">
    <source>
        <dbReference type="EMBL" id="KAK7398012.1"/>
    </source>
</evidence>
<reference evidence="7 8" key="1">
    <citation type="journal article" date="2025" name="Microbiol. Resour. Announc.">
        <title>Draft genome sequences for Neonectria magnoliae and Neonectria punicea, canker pathogens of Liriodendron tulipifera and Acer saccharum in West Virginia.</title>
        <authorList>
            <person name="Petronek H.M."/>
            <person name="Kasson M.T."/>
            <person name="Metheny A.M."/>
            <person name="Stauder C.M."/>
            <person name="Lovett B."/>
            <person name="Lynch S.C."/>
            <person name="Garnas J.R."/>
            <person name="Kasson L.R."/>
            <person name="Stajich J.E."/>
        </authorList>
    </citation>
    <scope>NUCLEOTIDE SEQUENCE [LARGE SCALE GENOMIC DNA]</scope>
    <source>
        <strain evidence="7 8">NRRL 64653</strain>
    </source>
</reference>
<sequence length="639" mass="69061">MLPLSAGSLLALSFVVVTASAATDPLLETSDFNITEALLDYGVDVADIPALADNAKRSDNGCAAACATLKFLYGDGSVETKDEAAYQAFTDAYWSSNQADVNPYCIFKPSRATQVSVLVLLSRLTQCPFAAKSGGHAAFAGASSVEGSITVSFANLKSVALSKDKKIASIEPGNIWGPVFEELTKSDVTVVGGRLYNIGVGGLTTGGGISFFSNLYGWACDNVDSYEVVLANGLIVKASASQYSDLYWALRGGGNNFGLVVSFNLKTIPLAGGKMWGGSRMYTQDTFPEVTDALVNIINNSPQDPKAGLYVVWAYSGGTKLAIPALYYSQPDAGNATIWEDFNAISSISDTTQNRVLAEWGKETMNDSPPGLREIYYVVTTKVDHDILAFARDAFYSSVPSVADIPGIIPNLVVQGITVPQLQQMENSGGNALGLDAADGPFFILQLCAMWDNKSDDATVYRWMSDILEKVTAEAKARGVNNDYVYMNYASQFQDVVATYGASNKAKLKTVAKKYDPQQVFQSGSSRDFQELAQSLQLLEKTLKELDDVFKDARLPTELDGLRLAALDTVRQITQRATEFQKGIRKYARSLSHTGSGNIIKDAVRKVQWKLDEGDVHKFRGEITGYTASLKILLHATTM</sequence>
<evidence type="ECO:0000259" key="6">
    <source>
        <dbReference type="PROSITE" id="PS51387"/>
    </source>
</evidence>
<comment type="similarity">
    <text evidence="1">Belongs to the oxygen-dependent FAD-linked oxidoreductase family.</text>
</comment>
<dbReference type="InterPro" id="IPR050416">
    <property type="entry name" value="FAD-linked_Oxidoreductase"/>
</dbReference>
<keyword evidence="8" id="KW-1185">Reference proteome</keyword>
<keyword evidence="3" id="KW-0274">FAD</keyword>
<comment type="caution">
    <text evidence="7">The sequence shown here is derived from an EMBL/GenBank/DDBJ whole genome shotgun (WGS) entry which is preliminary data.</text>
</comment>
<name>A0ABR1GID0_9HYPO</name>
<keyword evidence="5" id="KW-0732">Signal</keyword>
<accession>A0ABR1GID0</accession>
<keyword evidence="2" id="KW-0285">Flavoprotein</keyword>
<dbReference type="Pfam" id="PF01565">
    <property type="entry name" value="FAD_binding_4"/>
    <property type="match status" value="1"/>
</dbReference>
<dbReference type="InterPro" id="IPR012951">
    <property type="entry name" value="BBE"/>
</dbReference>
<dbReference type="Proteomes" id="UP001498476">
    <property type="component" value="Unassembled WGS sequence"/>
</dbReference>
<organism evidence="7 8">
    <name type="scientific">Neonectria punicea</name>
    <dbReference type="NCBI Taxonomy" id="979145"/>
    <lineage>
        <taxon>Eukaryota</taxon>
        <taxon>Fungi</taxon>
        <taxon>Dikarya</taxon>
        <taxon>Ascomycota</taxon>
        <taxon>Pezizomycotina</taxon>
        <taxon>Sordariomycetes</taxon>
        <taxon>Hypocreomycetidae</taxon>
        <taxon>Hypocreales</taxon>
        <taxon>Nectriaceae</taxon>
        <taxon>Neonectria</taxon>
    </lineage>
</organism>